<evidence type="ECO:0000256" key="8">
    <source>
        <dbReference type="ARBA" id="ARBA00051015"/>
    </source>
</evidence>
<gene>
    <name evidence="13" type="ORF">ASPSYDRAFT_157331</name>
</gene>
<dbReference type="AlphaFoldDB" id="A0A1L9T9F2"/>
<dbReference type="PROSITE" id="PS50850">
    <property type="entry name" value="MFS"/>
    <property type="match status" value="1"/>
</dbReference>
<dbReference type="FunFam" id="1.20.1720.10:FF:000009">
    <property type="entry name" value="MFS multidrug transporter"/>
    <property type="match status" value="1"/>
</dbReference>
<dbReference type="FunFam" id="1.20.1250.20:FF:000172">
    <property type="entry name" value="MFS multidrug resistance transporter"/>
    <property type="match status" value="1"/>
</dbReference>
<keyword evidence="5 11" id="KW-1133">Transmembrane helix</keyword>
<evidence type="ECO:0000256" key="11">
    <source>
        <dbReference type="SAM" id="Phobius"/>
    </source>
</evidence>
<dbReference type="GO" id="GO:0005886">
    <property type="term" value="C:plasma membrane"/>
    <property type="evidence" value="ECO:0007669"/>
    <property type="project" value="UniProtKB-ARBA"/>
</dbReference>
<dbReference type="SUPFAM" id="SSF103473">
    <property type="entry name" value="MFS general substrate transporter"/>
    <property type="match status" value="1"/>
</dbReference>
<dbReference type="Gene3D" id="1.20.1250.20">
    <property type="entry name" value="MFS general substrate transporter like domains"/>
    <property type="match status" value="1"/>
</dbReference>
<feature type="transmembrane region" description="Helical" evidence="11">
    <location>
        <begin position="37"/>
        <end position="58"/>
    </location>
</feature>
<dbReference type="GO" id="GO:0140115">
    <property type="term" value="P:export across plasma membrane"/>
    <property type="evidence" value="ECO:0007669"/>
    <property type="project" value="UniProtKB-ARBA"/>
</dbReference>
<feature type="transmembrane region" description="Helical" evidence="11">
    <location>
        <begin position="380"/>
        <end position="400"/>
    </location>
</feature>
<feature type="transmembrane region" description="Helical" evidence="11">
    <location>
        <begin position="349"/>
        <end position="368"/>
    </location>
</feature>
<keyword evidence="4 11" id="KW-0812">Transmembrane</keyword>
<comment type="catalytic activity">
    <reaction evidence="8">
        <text>citrate(in) = citrate(out)</text>
        <dbReference type="Rhea" id="RHEA:33183"/>
        <dbReference type="ChEBI" id="CHEBI:16947"/>
    </reaction>
</comment>
<dbReference type="PANTHER" id="PTHR23502:SF26">
    <property type="entry name" value="MAJOR FACILITATOR SUPERFAMILY (MFS) PROFILE DOMAIN-CONTAINING PROTEIN"/>
    <property type="match status" value="1"/>
</dbReference>
<keyword evidence="3" id="KW-0813">Transport</keyword>
<evidence type="ECO:0000256" key="6">
    <source>
        <dbReference type="ARBA" id="ARBA00023136"/>
    </source>
</evidence>
<organism evidence="13 14">
    <name type="scientific">Aspergillus sydowii CBS 593.65</name>
    <dbReference type="NCBI Taxonomy" id="1036612"/>
    <lineage>
        <taxon>Eukaryota</taxon>
        <taxon>Fungi</taxon>
        <taxon>Dikarya</taxon>
        <taxon>Ascomycota</taxon>
        <taxon>Pezizomycotina</taxon>
        <taxon>Eurotiomycetes</taxon>
        <taxon>Eurotiomycetidae</taxon>
        <taxon>Eurotiales</taxon>
        <taxon>Aspergillaceae</taxon>
        <taxon>Aspergillus</taxon>
        <taxon>Aspergillus subgen. Nidulantes</taxon>
    </lineage>
</organism>
<reference evidence="14" key="1">
    <citation type="journal article" date="2017" name="Genome Biol.">
        <title>Comparative genomics reveals high biological diversity and specific adaptations in the industrially and medically important fungal genus Aspergillus.</title>
        <authorList>
            <person name="de Vries R.P."/>
            <person name="Riley R."/>
            <person name="Wiebenga A."/>
            <person name="Aguilar-Osorio G."/>
            <person name="Amillis S."/>
            <person name="Uchima C.A."/>
            <person name="Anderluh G."/>
            <person name="Asadollahi M."/>
            <person name="Askin M."/>
            <person name="Barry K."/>
            <person name="Battaglia E."/>
            <person name="Bayram O."/>
            <person name="Benocci T."/>
            <person name="Braus-Stromeyer S.A."/>
            <person name="Caldana C."/>
            <person name="Canovas D."/>
            <person name="Cerqueira G.C."/>
            <person name="Chen F."/>
            <person name="Chen W."/>
            <person name="Choi C."/>
            <person name="Clum A."/>
            <person name="Dos Santos R.A."/>
            <person name="Damasio A.R."/>
            <person name="Diallinas G."/>
            <person name="Emri T."/>
            <person name="Fekete E."/>
            <person name="Flipphi M."/>
            <person name="Freyberg S."/>
            <person name="Gallo A."/>
            <person name="Gournas C."/>
            <person name="Habgood R."/>
            <person name="Hainaut M."/>
            <person name="Harispe M.L."/>
            <person name="Henrissat B."/>
            <person name="Hilden K.S."/>
            <person name="Hope R."/>
            <person name="Hossain A."/>
            <person name="Karabika E."/>
            <person name="Karaffa L."/>
            <person name="Karanyi Z."/>
            <person name="Krasevec N."/>
            <person name="Kuo A."/>
            <person name="Kusch H."/>
            <person name="LaButti K."/>
            <person name="Lagendijk E.L."/>
            <person name="Lapidus A."/>
            <person name="Levasseur A."/>
            <person name="Lindquist E."/>
            <person name="Lipzen A."/>
            <person name="Logrieco A.F."/>
            <person name="MacCabe A."/>
            <person name="Maekelae M.R."/>
            <person name="Malavazi I."/>
            <person name="Melin P."/>
            <person name="Meyer V."/>
            <person name="Mielnichuk N."/>
            <person name="Miskei M."/>
            <person name="Molnar A.P."/>
            <person name="Mule G."/>
            <person name="Ngan C.Y."/>
            <person name="Orejas M."/>
            <person name="Orosz E."/>
            <person name="Ouedraogo J.P."/>
            <person name="Overkamp K.M."/>
            <person name="Park H.-S."/>
            <person name="Perrone G."/>
            <person name="Piumi F."/>
            <person name="Punt P.J."/>
            <person name="Ram A.F."/>
            <person name="Ramon A."/>
            <person name="Rauscher S."/>
            <person name="Record E."/>
            <person name="Riano-Pachon D.M."/>
            <person name="Robert V."/>
            <person name="Roehrig J."/>
            <person name="Ruller R."/>
            <person name="Salamov A."/>
            <person name="Salih N.S."/>
            <person name="Samson R.A."/>
            <person name="Sandor E."/>
            <person name="Sanguinetti M."/>
            <person name="Schuetze T."/>
            <person name="Sepcic K."/>
            <person name="Shelest E."/>
            <person name="Sherlock G."/>
            <person name="Sophianopoulou V."/>
            <person name="Squina F.M."/>
            <person name="Sun H."/>
            <person name="Susca A."/>
            <person name="Todd R.B."/>
            <person name="Tsang A."/>
            <person name="Unkles S.E."/>
            <person name="van de Wiele N."/>
            <person name="van Rossen-Uffink D."/>
            <person name="Oliveira J.V."/>
            <person name="Vesth T.C."/>
            <person name="Visser J."/>
            <person name="Yu J.-H."/>
            <person name="Zhou M."/>
            <person name="Andersen M.R."/>
            <person name="Archer D.B."/>
            <person name="Baker S.E."/>
            <person name="Benoit I."/>
            <person name="Brakhage A.A."/>
            <person name="Braus G.H."/>
            <person name="Fischer R."/>
            <person name="Frisvad J.C."/>
            <person name="Goldman G.H."/>
            <person name="Houbraken J."/>
            <person name="Oakley B."/>
            <person name="Pocsi I."/>
            <person name="Scazzocchio C."/>
            <person name="Seiboth B."/>
            <person name="vanKuyk P.A."/>
            <person name="Wortman J."/>
            <person name="Dyer P.S."/>
            <person name="Grigoriev I.V."/>
        </authorList>
    </citation>
    <scope>NUCLEOTIDE SEQUENCE [LARGE SCALE GENOMIC DNA]</scope>
    <source>
        <strain evidence="14">CBS 593.65</strain>
    </source>
</reference>
<feature type="transmembrane region" description="Helical" evidence="11">
    <location>
        <begin position="421"/>
        <end position="439"/>
    </location>
</feature>
<dbReference type="PANTHER" id="PTHR23502">
    <property type="entry name" value="MAJOR FACILITATOR SUPERFAMILY"/>
    <property type="match status" value="1"/>
</dbReference>
<feature type="transmembrane region" description="Helical" evidence="11">
    <location>
        <begin position="194"/>
        <end position="213"/>
    </location>
</feature>
<keyword evidence="6 11" id="KW-0472">Membrane</keyword>
<dbReference type="InterPro" id="IPR036259">
    <property type="entry name" value="MFS_trans_sf"/>
</dbReference>
<dbReference type="InterPro" id="IPR001958">
    <property type="entry name" value="Tet-R_TetA/multi-R_MdtG-like"/>
</dbReference>
<evidence type="ECO:0000256" key="4">
    <source>
        <dbReference type="ARBA" id="ARBA00022692"/>
    </source>
</evidence>
<dbReference type="OrthoDB" id="440553at2759"/>
<name>A0A1L9T9F2_9EURO</name>
<evidence type="ECO:0000256" key="9">
    <source>
        <dbReference type="ARBA" id="ARBA00057034"/>
    </source>
</evidence>
<evidence type="ECO:0000313" key="13">
    <source>
        <dbReference type="EMBL" id="OJJ56044.1"/>
    </source>
</evidence>
<sequence>MGEKKTSEPTLEAVASNIPPSEAELPSHTMCSKKQKWNLVILVSVAAAFSPLSSNIYFPALETISHDLGVSASLTSLTITVYMIVQGIAPSLFGTLSDSCGRRLTFAISLTIYILANLALAFTKDYAMLMVLRGIQAAGSSATISISAGTIADIAFPEERGGFMGLNAGIRMMGQSIGPVIGGLLNSAWGFRSIFWLLFVMSVIILVCLLVFLPETQRNKTGQRQISLSGIHKPLAHLFEKDIAALLAWGAIAFTAWSMVAASGTSLLLLGFPEMPEWQIGLCFLPNGIGCIAGSITTGYLLDKDFRLAEAEFKARHGIALDQHQQHQQPIPRRAAIDFPLTHTRLRRVPLFSVVLAISLALYGPSFMLNDLRRGYGPNLVAPLLLQFLIGFTSTAIFNINSTLLIDCFPDQPASATALNNLCRCLLGAAGVSAIQPLLEAVRAMRAFLIVTGVMVAFMPLIWVEWKYGEKWRREREMRMMQRGQQVEMQYV</sequence>
<protein>
    <recommendedName>
        <fullName evidence="10">Citrate exporter 1</fullName>
    </recommendedName>
</protein>
<dbReference type="EMBL" id="KV878591">
    <property type="protein sequence ID" value="OJJ56044.1"/>
    <property type="molecule type" value="Genomic_DNA"/>
</dbReference>
<evidence type="ECO:0000256" key="10">
    <source>
        <dbReference type="ARBA" id="ARBA00074746"/>
    </source>
</evidence>
<dbReference type="RefSeq" id="XP_040699850.1">
    <property type="nucleotide sequence ID" value="XM_040842629.1"/>
</dbReference>
<dbReference type="PRINTS" id="PR01035">
    <property type="entry name" value="TCRTETA"/>
</dbReference>
<accession>A0A1L9T9F2</accession>
<dbReference type="Pfam" id="PF07690">
    <property type="entry name" value="MFS_1"/>
    <property type="match status" value="1"/>
</dbReference>
<feature type="transmembrane region" description="Helical" evidence="11">
    <location>
        <begin position="278"/>
        <end position="302"/>
    </location>
</feature>
<dbReference type="GeneID" id="63758702"/>
<feature type="transmembrane region" description="Helical" evidence="11">
    <location>
        <begin position="70"/>
        <end position="92"/>
    </location>
</feature>
<feature type="transmembrane region" description="Helical" evidence="11">
    <location>
        <begin position="243"/>
        <end position="272"/>
    </location>
</feature>
<proteinExistence type="inferred from homology"/>
<evidence type="ECO:0000256" key="7">
    <source>
        <dbReference type="ARBA" id="ARBA00023180"/>
    </source>
</evidence>
<dbReference type="Proteomes" id="UP000184356">
    <property type="component" value="Unassembled WGS sequence"/>
</dbReference>
<dbReference type="InterPro" id="IPR020846">
    <property type="entry name" value="MFS_dom"/>
</dbReference>
<evidence type="ECO:0000259" key="12">
    <source>
        <dbReference type="PROSITE" id="PS50850"/>
    </source>
</evidence>
<dbReference type="InterPro" id="IPR011701">
    <property type="entry name" value="MFS"/>
</dbReference>
<comment type="similarity">
    <text evidence="2">Belongs to the major facilitator superfamily.</text>
</comment>
<evidence type="ECO:0000256" key="1">
    <source>
        <dbReference type="ARBA" id="ARBA00004141"/>
    </source>
</evidence>
<dbReference type="STRING" id="1036612.A0A1L9T9F2"/>
<keyword evidence="7" id="KW-0325">Glycoprotein</keyword>
<dbReference type="GO" id="GO:0015137">
    <property type="term" value="F:citrate transmembrane transporter activity"/>
    <property type="evidence" value="ECO:0007669"/>
    <property type="project" value="UniProtKB-ARBA"/>
</dbReference>
<comment type="function">
    <text evidence="9">Transmembrane transporter that exports citrate across the cell membrane.</text>
</comment>
<dbReference type="VEuPathDB" id="FungiDB:ASPSYDRAFT_157331"/>
<feature type="transmembrane region" description="Helical" evidence="11">
    <location>
        <begin position="445"/>
        <end position="466"/>
    </location>
</feature>
<evidence type="ECO:0000313" key="14">
    <source>
        <dbReference type="Proteomes" id="UP000184356"/>
    </source>
</evidence>
<evidence type="ECO:0000256" key="3">
    <source>
        <dbReference type="ARBA" id="ARBA00022448"/>
    </source>
</evidence>
<keyword evidence="14" id="KW-1185">Reference proteome</keyword>
<evidence type="ECO:0000256" key="5">
    <source>
        <dbReference type="ARBA" id="ARBA00022989"/>
    </source>
</evidence>
<feature type="domain" description="Major facilitator superfamily (MFS) profile" evidence="12">
    <location>
        <begin position="39"/>
        <end position="470"/>
    </location>
</feature>
<comment type="subcellular location">
    <subcellularLocation>
        <location evidence="1">Membrane</location>
        <topology evidence="1">Multi-pass membrane protein</topology>
    </subcellularLocation>
</comment>
<evidence type="ECO:0000256" key="2">
    <source>
        <dbReference type="ARBA" id="ARBA00008335"/>
    </source>
</evidence>
<feature type="transmembrane region" description="Helical" evidence="11">
    <location>
        <begin position="104"/>
        <end position="123"/>
    </location>
</feature>